<feature type="compositionally biased region" description="Polar residues" evidence="1">
    <location>
        <begin position="273"/>
        <end position="288"/>
    </location>
</feature>
<comment type="caution">
    <text evidence="3">The sequence shown here is derived from an EMBL/GenBank/DDBJ whole genome shotgun (WGS) entry which is preliminary data.</text>
</comment>
<dbReference type="Gene3D" id="3.10.10.10">
    <property type="entry name" value="HIV Type 1 Reverse Transcriptase, subunit A, domain 1"/>
    <property type="match status" value="1"/>
</dbReference>
<keyword evidence="4" id="KW-1185">Reference proteome</keyword>
<dbReference type="Gene3D" id="3.30.70.270">
    <property type="match status" value="2"/>
</dbReference>
<dbReference type="EMBL" id="JAUUTY010000005">
    <property type="protein sequence ID" value="KAK1630159.1"/>
    <property type="molecule type" value="Genomic_DNA"/>
</dbReference>
<feature type="domain" description="Reverse transcriptase" evidence="2">
    <location>
        <begin position="828"/>
        <end position="1032"/>
    </location>
</feature>
<dbReference type="AlphaFoldDB" id="A0AAD8RS53"/>
<dbReference type="Gene3D" id="2.40.70.10">
    <property type="entry name" value="Acid Proteases"/>
    <property type="match status" value="1"/>
</dbReference>
<dbReference type="Pfam" id="PF00078">
    <property type="entry name" value="RVT_1"/>
    <property type="match status" value="1"/>
</dbReference>
<feature type="region of interest" description="Disordered" evidence="1">
    <location>
        <begin position="234"/>
        <end position="288"/>
    </location>
</feature>
<name>A0AAD8RS53_LOLMU</name>
<reference evidence="3" key="1">
    <citation type="submission" date="2023-07" db="EMBL/GenBank/DDBJ databases">
        <title>A chromosome-level genome assembly of Lolium multiflorum.</title>
        <authorList>
            <person name="Chen Y."/>
            <person name="Copetti D."/>
            <person name="Kolliker R."/>
            <person name="Studer B."/>
        </authorList>
    </citation>
    <scope>NUCLEOTIDE SEQUENCE</scope>
    <source>
        <strain evidence="3">02402/16</strain>
        <tissue evidence="3">Leaf</tissue>
    </source>
</reference>
<feature type="compositionally biased region" description="Basic and acidic residues" evidence="1">
    <location>
        <begin position="24"/>
        <end position="41"/>
    </location>
</feature>
<dbReference type="CDD" id="cd01647">
    <property type="entry name" value="RT_LTR"/>
    <property type="match status" value="1"/>
</dbReference>
<dbReference type="PANTHER" id="PTHR24559:SF444">
    <property type="entry name" value="REVERSE TRANSCRIPTASE DOMAIN-CONTAINING PROTEIN"/>
    <property type="match status" value="1"/>
</dbReference>
<feature type="compositionally biased region" description="Basic residues" evidence="1">
    <location>
        <begin position="1"/>
        <end position="22"/>
    </location>
</feature>
<dbReference type="InterPro" id="IPR000477">
    <property type="entry name" value="RT_dom"/>
</dbReference>
<evidence type="ECO:0000313" key="4">
    <source>
        <dbReference type="Proteomes" id="UP001231189"/>
    </source>
</evidence>
<dbReference type="InterPro" id="IPR021109">
    <property type="entry name" value="Peptidase_aspartic_dom_sf"/>
</dbReference>
<dbReference type="Pfam" id="PF03732">
    <property type="entry name" value="Retrotrans_gag"/>
    <property type="match status" value="2"/>
</dbReference>
<dbReference type="InterPro" id="IPR043502">
    <property type="entry name" value="DNA/RNA_pol_sf"/>
</dbReference>
<sequence length="1098" mass="125646">MPPRRRGRVRGRAHARRGRVGRNGRVDESDAEGEQSHHIDAEVSQSANSDGRGASDMTLTKWLDMKLDKFEGSGTPMDAASWLRTMEKYMDALVMTPEDRVVYVAFQLKGLADVWWEGVRKAWTPVHGAPTWDIFVKQFTAKYYPTSFKEKMDVALRNIKQGNKTVDEYDVEFSKIVHFVDHINQNEAEKARRFFEGLNSEYRHVMGANRPNDYFTVVEQARGMELQIQLTEAEAARTRGTSTGHKRSHQEGTKLTKQPASKKSKPDQQPQQTIEMPQLSSPAFHTGSQFMRPVRGQGMICFRGYLTKSYSRLCGAENTREKELSGGQERGNSLPEGEIDAIAIVIELDIISIIIIIISTIYTAITTAAPRHRCIAMNEVRKKLFTISLSGKAAHWYKLLKNGDSLDWEDIVPLFYSKFYPPSEIHKDRNRIYNFWPHDGESIAQAWGRLKSLMLKCPIHELPGNVIIDNFYARLSFQDKTLLDTSCSGSFTRNKEEFKRDLLDRIQENTEGWENDKDRESVKDLVTENLEDGHIIFCEDASNIVSHPNKPKQVSVPMLSVRIGDHCYYGLCDIGASVSAIPYELYTEIMHEIDSCELEDIDVVIQLANRETISPIGIVRDVEVLCDCKKEKILTKFAGESYEFNFSKFTKTPYKADLPSDDFKMEQCASIVLVPNNPLQQHLENSESEAFRKERDELEEIFLRQPILKHDLPVEDLGTTPPPKEDPVFDLKPLPDNLKYAHIDDKKIYPVIISSKLSEIEEERLLEILKKHRGAIGYTLDDLKGISPSICQHAINMEDDAKPVVEHQRRLIPKMKEVVRNEVLKLLEAGIIYPIADSRWVSPVHCVPKKGGMTVVPNDNDELIPQRVVVGYRMCIDFRKVNKVTKKDHYPLPFIDQMLERLSKNTHFCFLDGYSGFSQIAVKAKDQEKTTFTCPYGTYAYRRMPFGLCNAPATFQRCMSAIFHGFCESIVEVFMDDFSVYGNSFDNCLRNLDKVLQRCEETNLVLNWEKCHFMVNEGIVLGHKISERGIEVDRAKVEAIEKMPYPRDVKGIRSVLGHAGFYRRFIKDFSKISKPLTNLLQKDVPFVFDDDCKEAFET</sequence>
<dbReference type="PROSITE" id="PS50878">
    <property type="entry name" value="RT_POL"/>
    <property type="match status" value="1"/>
</dbReference>
<dbReference type="InterPro" id="IPR053134">
    <property type="entry name" value="RNA-dir_DNA_polymerase"/>
</dbReference>
<dbReference type="FunFam" id="3.30.70.270:FF:000020">
    <property type="entry name" value="Transposon Tf2-6 polyprotein-like Protein"/>
    <property type="match status" value="1"/>
</dbReference>
<proteinExistence type="predicted"/>
<dbReference type="InterPro" id="IPR043128">
    <property type="entry name" value="Rev_trsase/Diguanyl_cyclase"/>
</dbReference>
<accession>A0AAD8RS53</accession>
<protein>
    <recommendedName>
        <fullName evidence="2">Reverse transcriptase domain-containing protein</fullName>
    </recommendedName>
</protein>
<dbReference type="PANTHER" id="PTHR24559">
    <property type="entry name" value="TRANSPOSON TY3-I GAG-POL POLYPROTEIN"/>
    <property type="match status" value="1"/>
</dbReference>
<evidence type="ECO:0000259" key="2">
    <source>
        <dbReference type="PROSITE" id="PS50878"/>
    </source>
</evidence>
<dbReference type="SUPFAM" id="SSF56672">
    <property type="entry name" value="DNA/RNA polymerases"/>
    <property type="match status" value="1"/>
</dbReference>
<organism evidence="3 4">
    <name type="scientific">Lolium multiflorum</name>
    <name type="common">Italian ryegrass</name>
    <name type="synonym">Lolium perenne subsp. multiflorum</name>
    <dbReference type="NCBI Taxonomy" id="4521"/>
    <lineage>
        <taxon>Eukaryota</taxon>
        <taxon>Viridiplantae</taxon>
        <taxon>Streptophyta</taxon>
        <taxon>Embryophyta</taxon>
        <taxon>Tracheophyta</taxon>
        <taxon>Spermatophyta</taxon>
        <taxon>Magnoliopsida</taxon>
        <taxon>Liliopsida</taxon>
        <taxon>Poales</taxon>
        <taxon>Poaceae</taxon>
        <taxon>BOP clade</taxon>
        <taxon>Pooideae</taxon>
        <taxon>Poodae</taxon>
        <taxon>Poeae</taxon>
        <taxon>Poeae Chloroplast Group 2 (Poeae type)</taxon>
        <taxon>Loliodinae</taxon>
        <taxon>Loliinae</taxon>
        <taxon>Lolium</taxon>
    </lineage>
</organism>
<gene>
    <name evidence="3" type="ORF">QYE76_004474</name>
</gene>
<feature type="compositionally biased region" description="Low complexity" evidence="1">
    <location>
        <begin position="257"/>
        <end position="272"/>
    </location>
</feature>
<evidence type="ECO:0000313" key="3">
    <source>
        <dbReference type="EMBL" id="KAK1630159.1"/>
    </source>
</evidence>
<evidence type="ECO:0000256" key="1">
    <source>
        <dbReference type="SAM" id="MobiDB-lite"/>
    </source>
</evidence>
<feature type="region of interest" description="Disordered" evidence="1">
    <location>
        <begin position="1"/>
        <end position="55"/>
    </location>
</feature>
<dbReference type="InterPro" id="IPR005162">
    <property type="entry name" value="Retrotrans_gag_dom"/>
</dbReference>
<dbReference type="Proteomes" id="UP001231189">
    <property type="component" value="Unassembled WGS sequence"/>
</dbReference>